<dbReference type="InterPro" id="IPR021549">
    <property type="entry name" value="DUF2894"/>
</dbReference>
<dbReference type="Pfam" id="PF11445">
    <property type="entry name" value="DUF2894"/>
    <property type="match status" value="1"/>
</dbReference>
<name>A0A7T4UQX4_9GAMM</name>
<dbReference type="RefSeq" id="WP_198570144.1">
    <property type="nucleotide sequence ID" value="NZ_CP066167.1"/>
</dbReference>
<dbReference type="Proteomes" id="UP000596063">
    <property type="component" value="Chromosome"/>
</dbReference>
<dbReference type="EMBL" id="CP066167">
    <property type="protein sequence ID" value="QQD18653.1"/>
    <property type="molecule type" value="Genomic_DNA"/>
</dbReference>
<evidence type="ECO:0000256" key="1">
    <source>
        <dbReference type="SAM" id="MobiDB-lite"/>
    </source>
</evidence>
<evidence type="ECO:0000313" key="2">
    <source>
        <dbReference type="EMBL" id="QQD18653.1"/>
    </source>
</evidence>
<feature type="region of interest" description="Disordered" evidence="1">
    <location>
        <begin position="122"/>
        <end position="147"/>
    </location>
</feature>
<proteinExistence type="predicted"/>
<keyword evidence="3" id="KW-1185">Reference proteome</keyword>
<dbReference type="KEGG" id="snan:I6N98_01910"/>
<organism evidence="2 3">
    <name type="scientific">Spongiibacter nanhainus</name>
    <dbReference type="NCBI Taxonomy" id="2794344"/>
    <lineage>
        <taxon>Bacteria</taxon>
        <taxon>Pseudomonadati</taxon>
        <taxon>Pseudomonadota</taxon>
        <taxon>Gammaproteobacteria</taxon>
        <taxon>Cellvibrionales</taxon>
        <taxon>Spongiibacteraceae</taxon>
        <taxon>Spongiibacter</taxon>
    </lineage>
</organism>
<dbReference type="AlphaFoldDB" id="A0A7T4UQX4"/>
<accession>A0A7T4UQX4</accession>
<sequence length="218" mass="24386">MGNPELDPAQLRRELEDWRQQATHAAPLRLAVIDTLLAKAQTQRPAVAEQLYRRVSETLPALIAQCQAEPMAPRSTTVKPSPLADFVQQWQQTIQQQDVIPSSPLEEKIRAQNARYLGEVAAPEPTASPESESSQGLRAAQRLQQRQGVQVKRRKVELALSKRPKNPGPLNPQMLAVKLLSEIQQSSPDYLERLVVFVETLTALETLDKKFNKKSGKT</sequence>
<gene>
    <name evidence="2" type="ORF">I6N98_01910</name>
</gene>
<protein>
    <submittedName>
        <fullName evidence="2">DUF2894 domain-containing protein</fullName>
    </submittedName>
</protein>
<reference evidence="2 3" key="1">
    <citation type="submission" date="2020-12" db="EMBL/GenBank/DDBJ databases">
        <authorList>
            <person name="Shan Y."/>
        </authorList>
    </citation>
    <scope>NUCLEOTIDE SEQUENCE [LARGE SCALE GENOMIC DNA]</scope>
    <source>
        <strain evidence="3">csc3.9</strain>
    </source>
</reference>
<evidence type="ECO:0000313" key="3">
    <source>
        <dbReference type="Proteomes" id="UP000596063"/>
    </source>
</evidence>